<reference evidence="4" key="1">
    <citation type="submission" date="2016-10" db="EMBL/GenBank/DDBJ databases">
        <authorList>
            <person name="Varghese N."/>
            <person name="Submissions S."/>
        </authorList>
    </citation>
    <scope>NUCLEOTIDE SEQUENCE [LARGE SCALE GENOMIC DNA]</scope>
    <source>
        <strain evidence="4">DSM 3384</strain>
    </source>
</reference>
<dbReference type="Proteomes" id="UP000199608">
    <property type="component" value="Unassembled WGS sequence"/>
</dbReference>
<name>A0A1H2DRA3_9BACT</name>
<evidence type="ECO:0000256" key="1">
    <source>
        <dbReference type="ARBA" id="ARBA00023172"/>
    </source>
</evidence>
<gene>
    <name evidence="3" type="ORF">SAMN04487931_101422</name>
</gene>
<dbReference type="GO" id="GO:0003677">
    <property type="term" value="F:DNA binding"/>
    <property type="evidence" value="ECO:0007669"/>
    <property type="project" value="InterPro"/>
</dbReference>
<dbReference type="InterPro" id="IPR013762">
    <property type="entry name" value="Integrase-like_cat_sf"/>
</dbReference>
<protein>
    <submittedName>
        <fullName evidence="3">Phage integrase family protein</fullName>
    </submittedName>
</protein>
<dbReference type="PROSITE" id="PS51898">
    <property type="entry name" value="TYR_RECOMBINASE"/>
    <property type="match status" value="1"/>
</dbReference>
<organism evidence="3 4">
    <name type="scientific">Desulfobacula phenolica</name>
    <dbReference type="NCBI Taxonomy" id="90732"/>
    <lineage>
        <taxon>Bacteria</taxon>
        <taxon>Pseudomonadati</taxon>
        <taxon>Thermodesulfobacteriota</taxon>
        <taxon>Desulfobacteria</taxon>
        <taxon>Desulfobacterales</taxon>
        <taxon>Desulfobacteraceae</taxon>
        <taxon>Desulfobacula</taxon>
    </lineage>
</organism>
<feature type="domain" description="Tyr recombinase" evidence="2">
    <location>
        <begin position="1"/>
        <end position="56"/>
    </location>
</feature>
<dbReference type="EMBL" id="FNLL01000001">
    <property type="protein sequence ID" value="SDT84888.1"/>
    <property type="molecule type" value="Genomic_DNA"/>
</dbReference>
<keyword evidence="4" id="KW-1185">Reference proteome</keyword>
<dbReference type="AlphaFoldDB" id="A0A1H2DRA3"/>
<dbReference type="SUPFAM" id="SSF56349">
    <property type="entry name" value="DNA breaking-rejoining enzymes"/>
    <property type="match status" value="1"/>
</dbReference>
<accession>A0A1H2DRA3</accession>
<keyword evidence="1" id="KW-0233">DNA recombination</keyword>
<dbReference type="InterPro" id="IPR002104">
    <property type="entry name" value="Integrase_catalytic"/>
</dbReference>
<dbReference type="RefSeq" id="WP_245742905.1">
    <property type="nucleotide sequence ID" value="NZ_FNLL01000001.1"/>
</dbReference>
<evidence type="ECO:0000313" key="4">
    <source>
        <dbReference type="Proteomes" id="UP000199608"/>
    </source>
</evidence>
<dbReference type="Pfam" id="PF00589">
    <property type="entry name" value="Phage_integrase"/>
    <property type="match status" value="1"/>
</dbReference>
<dbReference type="Gene3D" id="1.10.443.10">
    <property type="entry name" value="Intergrase catalytic core"/>
    <property type="match status" value="1"/>
</dbReference>
<evidence type="ECO:0000259" key="2">
    <source>
        <dbReference type="PROSITE" id="PS51898"/>
    </source>
</evidence>
<proteinExistence type="predicted"/>
<dbReference type="GO" id="GO:0006310">
    <property type="term" value="P:DNA recombination"/>
    <property type="evidence" value="ECO:0007669"/>
    <property type="project" value="UniProtKB-KW"/>
</dbReference>
<evidence type="ECO:0000313" key="3">
    <source>
        <dbReference type="EMBL" id="SDT84888.1"/>
    </source>
</evidence>
<dbReference type="GO" id="GO:0015074">
    <property type="term" value="P:DNA integration"/>
    <property type="evidence" value="ECO:0007669"/>
    <property type="project" value="InterPro"/>
</dbReference>
<dbReference type="InterPro" id="IPR011010">
    <property type="entry name" value="DNA_brk_join_enz"/>
</dbReference>
<sequence>MNLHITAHDLRHTFNTYMRKAGTHDTVTMDITGHSTREMFDRYNTVDEKKKAEAVKRMEFFLFSHGDKVNKKKLTFSGKSLANR</sequence>